<reference evidence="7" key="1">
    <citation type="submission" date="2022-12" db="EMBL/GenBank/DDBJ databases">
        <authorList>
            <person name="Petersen C."/>
        </authorList>
    </citation>
    <scope>NUCLEOTIDE SEQUENCE</scope>
    <source>
        <strain evidence="7">IBT 15544</strain>
    </source>
</reference>
<name>A0A9W9NIG6_9EURO</name>
<dbReference type="Gene3D" id="3.30.60.190">
    <property type="match status" value="1"/>
</dbReference>
<keyword evidence="1" id="KW-0479">Metal-binding</keyword>
<comment type="caution">
    <text evidence="7">The sequence shown here is derived from an EMBL/GenBank/DDBJ whole genome shotgun (WGS) entry which is preliminary data.</text>
</comment>
<evidence type="ECO:0000256" key="3">
    <source>
        <dbReference type="ARBA" id="ARBA00022833"/>
    </source>
</evidence>
<evidence type="ECO:0000256" key="2">
    <source>
        <dbReference type="ARBA" id="ARBA00022771"/>
    </source>
</evidence>
<dbReference type="GeneID" id="83175726"/>
<keyword evidence="2 4" id="KW-0863">Zinc-finger</keyword>
<evidence type="ECO:0000259" key="6">
    <source>
        <dbReference type="PROSITE" id="PS51083"/>
    </source>
</evidence>
<feature type="region of interest" description="Disordered" evidence="5">
    <location>
        <begin position="44"/>
        <end position="76"/>
    </location>
</feature>
<dbReference type="GO" id="GO:0008270">
    <property type="term" value="F:zinc ion binding"/>
    <property type="evidence" value="ECO:0007669"/>
    <property type="project" value="UniProtKB-UniRule"/>
</dbReference>
<keyword evidence="8" id="KW-1185">Reference proteome</keyword>
<reference evidence="7" key="2">
    <citation type="journal article" date="2023" name="IMA Fungus">
        <title>Comparative genomic study of the Penicillium genus elucidates a diverse pangenome and 15 lateral gene transfer events.</title>
        <authorList>
            <person name="Petersen C."/>
            <person name="Sorensen T."/>
            <person name="Nielsen M.R."/>
            <person name="Sondergaard T.E."/>
            <person name="Sorensen J.L."/>
            <person name="Fitzpatrick D.A."/>
            <person name="Frisvad J.C."/>
            <person name="Nielsen K.L."/>
        </authorList>
    </citation>
    <scope>NUCLEOTIDE SEQUENCE</scope>
    <source>
        <strain evidence="7">IBT 15544</strain>
    </source>
</reference>
<evidence type="ECO:0000313" key="8">
    <source>
        <dbReference type="Proteomes" id="UP001150904"/>
    </source>
</evidence>
<dbReference type="PANTHER" id="PTHR13483:SF11">
    <property type="entry name" value="ZINC FINGER HIT DOMAIN-CONTAINING PROTEIN 3"/>
    <property type="match status" value="1"/>
</dbReference>
<feature type="domain" description="HIT-type" evidence="6">
    <location>
        <begin position="5"/>
        <end position="37"/>
    </location>
</feature>
<feature type="region of interest" description="Disordered" evidence="5">
    <location>
        <begin position="120"/>
        <end position="152"/>
    </location>
</feature>
<proteinExistence type="predicted"/>
<dbReference type="GO" id="GO:0000492">
    <property type="term" value="P:box C/D snoRNP assembly"/>
    <property type="evidence" value="ECO:0007669"/>
    <property type="project" value="TreeGrafter"/>
</dbReference>
<dbReference type="RefSeq" id="XP_058313837.1">
    <property type="nucleotide sequence ID" value="XM_058448426.1"/>
</dbReference>
<gene>
    <name evidence="7" type="ORF">N7498_001363</name>
</gene>
<evidence type="ECO:0000313" key="7">
    <source>
        <dbReference type="EMBL" id="KAJ5219264.1"/>
    </source>
</evidence>
<dbReference type="AlphaFoldDB" id="A0A9W9NIG6"/>
<dbReference type="GO" id="GO:0048254">
    <property type="term" value="P:snoRNA localization"/>
    <property type="evidence" value="ECO:0007669"/>
    <property type="project" value="TreeGrafter"/>
</dbReference>
<dbReference type="EMBL" id="JAPQKR010000004">
    <property type="protein sequence ID" value="KAJ5219264.1"/>
    <property type="molecule type" value="Genomic_DNA"/>
</dbReference>
<evidence type="ECO:0000256" key="4">
    <source>
        <dbReference type="PROSITE-ProRule" id="PRU00453"/>
    </source>
</evidence>
<dbReference type="PANTHER" id="PTHR13483">
    <property type="entry name" value="BOX C_D SNORNA PROTEIN 1-RELATED"/>
    <property type="match status" value="1"/>
</dbReference>
<dbReference type="InterPro" id="IPR007529">
    <property type="entry name" value="Znf_HIT"/>
</dbReference>
<protein>
    <recommendedName>
        <fullName evidence="6">HIT-type domain-containing protein</fullName>
    </recommendedName>
</protein>
<accession>A0A9W9NIG6</accession>
<evidence type="ECO:0000256" key="1">
    <source>
        <dbReference type="ARBA" id="ARBA00022723"/>
    </source>
</evidence>
<dbReference type="Proteomes" id="UP001150904">
    <property type="component" value="Unassembled WGS sequence"/>
</dbReference>
<dbReference type="GO" id="GO:0005634">
    <property type="term" value="C:nucleus"/>
    <property type="evidence" value="ECO:0007669"/>
    <property type="project" value="TreeGrafter"/>
</dbReference>
<dbReference type="Pfam" id="PF04438">
    <property type="entry name" value="zf-HIT"/>
    <property type="match status" value="1"/>
</dbReference>
<sequence length="202" mass="22369">MPGPCEVCSLEPSKYRCPTCALMSCSLACTQSHKIYCAPKAAPANETPEIPATADINPPLQNGDSTQGAVGCTESKRDQSFPASIAASPELKELLLRHPQLRSQLHEIYQGTQEDQWVEWYTPPTRGRGHGRGGRASTRRSRGPWTSEKGFNRGLGRVRKLRHDCEEGTETGSNAEAFMQFLALVNREQHQLEQPENQQHAT</sequence>
<dbReference type="GO" id="GO:0000463">
    <property type="term" value="P:maturation of LSU-rRNA from tricistronic rRNA transcript (SSU-rRNA, 5.8S rRNA, LSU-rRNA)"/>
    <property type="evidence" value="ECO:0007669"/>
    <property type="project" value="TreeGrafter"/>
</dbReference>
<dbReference type="PROSITE" id="PS51083">
    <property type="entry name" value="ZF_HIT"/>
    <property type="match status" value="1"/>
</dbReference>
<dbReference type="OrthoDB" id="18412at2759"/>
<keyword evidence="3" id="KW-0862">Zinc</keyword>
<evidence type="ECO:0000256" key="5">
    <source>
        <dbReference type="SAM" id="MobiDB-lite"/>
    </source>
</evidence>
<dbReference type="GO" id="GO:0070761">
    <property type="term" value="C:pre-snoRNP complex"/>
    <property type="evidence" value="ECO:0007669"/>
    <property type="project" value="TreeGrafter"/>
</dbReference>
<organism evidence="7 8">
    <name type="scientific">Penicillium cinerascens</name>
    <dbReference type="NCBI Taxonomy" id="70096"/>
    <lineage>
        <taxon>Eukaryota</taxon>
        <taxon>Fungi</taxon>
        <taxon>Dikarya</taxon>
        <taxon>Ascomycota</taxon>
        <taxon>Pezizomycotina</taxon>
        <taxon>Eurotiomycetes</taxon>
        <taxon>Eurotiomycetidae</taxon>
        <taxon>Eurotiales</taxon>
        <taxon>Aspergillaceae</taxon>
        <taxon>Penicillium</taxon>
    </lineage>
</organism>
<dbReference type="InterPro" id="IPR051639">
    <property type="entry name" value="BCD1"/>
</dbReference>
<dbReference type="SUPFAM" id="SSF144232">
    <property type="entry name" value="HIT/MYND zinc finger-like"/>
    <property type="match status" value="1"/>
</dbReference>
<dbReference type="CDD" id="cd23023">
    <property type="entry name" value="zf-HIT_BCD1"/>
    <property type="match status" value="1"/>
</dbReference>
<feature type="compositionally biased region" description="Polar residues" evidence="5">
    <location>
        <begin position="59"/>
        <end position="68"/>
    </location>
</feature>
<feature type="compositionally biased region" description="Basic residues" evidence="5">
    <location>
        <begin position="127"/>
        <end position="142"/>
    </location>
</feature>